<gene>
    <name evidence="2" type="ORF">C0Q70_08114</name>
</gene>
<comment type="caution">
    <text evidence="2">The sequence shown here is derived from an EMBL/GenBank/DDBJ whole genome shotgun (WGS) entry which is preliminary data.</text>
</comment>
<evidence type="ECO:0000313" key="3">
    <source>
        <dbReference type="Proteomes" id="UP000245119"/>
    </source>
</evidence>
<dbReference type="AlphaFoldDB" id="A0A2T7PGX2"/>
<reference evidence="2 3" key="1">
    <citation type="submission" date="2018-04" db="EMBL/GenBank/DDBJ databases">
        <title>The genome of golden apple snail Pomacea canaliculata provides insight into stress tolerance and invasive adaptation.</title>
        <authorList>
            <person name="Liu C."/>
            <person name="Liu B."/>
            <person name="Ren Y."/>
            <person name="Zhang Y."/>
            <person name="Wang H."/>
            <person name="Li S."/>
            <person name="Jiang F."/>
            <person name="Yin L."/>
            <person name="Zhang G."/>
            <person name="Qian W."/>
            <person name="Fan W."/>
        </authorList>
    </citation>
    <scope>NUCLEOTIDE SEQUENCE [LARGE SCALE GENOMIC DNA]</scope>
    <source>
        <strain evidence="2">SZHN2017</strain>
        <tissue evidence="2">Muscle</tissue>
    </source>
</reference>
<feature type="compositionally biased region" description="Basic and acidic residues" evidence="1">
    <location>
        <begin position="26"/>
        <end position="45"/>
    </location>
</feature>
<dbReference type="Proteomes" id="UP000245119">
    <property type="component" value="Linkage Group LG4"/>
</dbReference>
<organism evidence="2 3">
    <name type="scientific">Pomacea canaliculata</name>
    <name type="common">Golden apple snail</name>
    <dbReference type="NCBI Taxonomy" id="400727"/>
    <lineage>
        <taxon>Eukaryota</taxon>
        <taxon>Metazoa</taxon>
        <taxon>Spiralia</taxon>
        <taxon>Lophotrochozoa</taxon>
        <taxon>Mollusca</taxon>
        <taxon>Gastropoda</taxon>
        <taxon>Caenogastropoda</taxon>
        <taxon>Architaenioglossa</taxon>
        <taxon>Ampullarioidea</taxon>
        <taxon>Ampullariidae</taxon>
        <taxon>Pomacea</taxon>
    </lineage>
</organism>
<evidence type="ECO:0000313" key="2">
    <source>
        <dbReference type="EMBL" id="PVD32669.1"/>
    </source>
</evidence>
<sequence>MTRDKREQFRKLLQACDPSRNLGRVGMDRRSDVRGRDRDKVERRTRQPGGPPHVVGAVSVIADDTSSDGPRG</sequence>
<proteinExistence type="predicted"/>
<keyword evidence="3" id="KW-1185">Reference proteome</keyword>
<protein>
    <submittedName>
        <fullName evidence="2">Uncharacterized protein</fullName>
    </submittedName>
</protein>
<dbReference type="EMBL" id="PZQS01000004">
    <property type="protein sequence ID" value="PVD32669.1"/>
    <property type="molecule type" value="Genomic_DNA"/>
</dbReference>
<accession>A0A2T7PGX2</accession>
<name>A0A2T7PGX2_POMCA</name>
<feature type="region of interest" description="Disordered" evidence="1">
    <location>
        <begin position="18"/>
        <end position="72"/>
    </location>
</feature>
<evidence type="ECO:0000256" key="1">
    <source>
        <dbReference type="SAM" id="MobiDB-lite"/>
    </source>
</evidence>